<organism evidence="1 2">
    <name type="scientific">Goodea atripinnis</name>
    <dbReference type="NCBI Taxonomy" id="208336"/>
    <lineage>
        <taxon>Eukaryota</taxon>
        <taxon>Metazoa</taxon>
        <taxon>Chordata</taxon>
        <taxon>Craniata</taxon>
        <taxon>Vertebrata</taxon>
        <taxon>Euteleostomi</taxon>
        <taxon>Actinopterygii</taxon>
        <taxon>Neopterygii</taxon>
        <taxon>Teleostei</taxon>
        <taxon>Neoteleostei</taxon>
        <taxon>Acanthomorphata</taxon>
        <taxon>Ovalentaria</taxon>
        <taxon>Atherinomorphae</taxon>
        <taxon>Cyprinodontiformes</taxon>
        <taxon>Goodeidae</taxon>
        <taxon>Goodea</taxon>
    </lineage>
</organism>
<proteinExistence type="predicted"/>
<gene>
    <name evidence="1" type="ORF">GOODEAATRI_006110</name>
</gene>
<sequence>MSETKTFPHSSYSLVSIFLQETFPPLPIIRSPKPLEEFVLMSPALFNCCQEAEDSKHLLCTTLNCRPHSVNHLQSKIFLLEEYLRLCNLCRISTHTAQHRTVACEDAWHAVIPPKGMLATLPI</sequence>
<dbReference type="EMBL" id="JAHRIO010050263">
    <property type="protein sequence ID" value="MEQ2174267.1"/>
    <property type="molecule type" value="Genomic_DNA"/>
</dbReference>
<comment type="caution">
    <text evidence="1">The sequence shown here is derived from an EMBL/GenBank/DDBJ whole genome shotgun (WGS) entry which is preliminary data.</text>
</comment>
<name>A0ABV0NVL2_9TELE</name>
<dbReference type="Proteomes" id="UP001476798">
    <property type="component" value="Unassembled WGS sequence"/>
</dbReference>
<protein>
    <submittedName>
        <fullName evidence="1">Uncharacterized protein</fullName>
    </submittedName>
</protein>
<keyword evidence="2" id="KW-1185">Reference proteome</keyword>
<reference evidence="1 2" key="1">
    <citation type="submission" date="2021-06" db="EMBL/GenBank/DDBJ databases">
        <authorList>
            <person name="Palmer J.M."/>
        </authorList>
    </citation>
    <scope>NUCLEOTIDE SEQUENCE [LARGE SCALE GENOMIC DNA]</scope>
    <source>
        <strain evidence="1 2">GA_2019</strain>
        <tissue evidence="1">Muscle</tissue>
    </source>
</reference>
<evidence type="ECO:0000313" key="2">
    <source>
        <dbReference type="Proteomes" id="UP001476798"/>
    </source>
</evidence>
<accession>A0ABV0NVL2</accession>
<evidence type="ECO:0000313" key="1">
    <source>
        <dbReference type="EMBL" id="MEQ2174267.1"/>
    </source>
</evidence>